<protein>
    <submittedName>
        <fullName evidence="1">Uncharacterized protein</fullName>
    </submittedName>
</protein>
<comment type="caution">
    <text evidence="1">The sequence shown here is derived from an EMBL/GenBank/DDBJ whole genome shotgun (WGS) entry which is preliminary data.</text>
</comment>
<dbReference type="Proteomes" id="UP000182771">
    <property type="component" value="Unassembled WGS sequence"/>
</dbReference>
<organism evidence="1 2">
    <name type="scientific">Capnocytophaga granulosa</name>
    <dbReference type="NCBI Taxonomy" id="45242"/>
    <lineage>
        <taxon>Bacteria</taxon>
        <taxon>Pseudomonadati</taxon>
        <taxon>Bacteroidota</taxon>
        <taxon>Flavobacteriia</taxon>
        <taxon>Flavobacteriales</taxon>
        <taxon>Flavobacteriaceae</taxon>
        <taxon>Capnocytophaga</taxon>
    </lineage>
</organism>
<keyword evidence="2" id="KW-1185">Reference proteome</keyword>
<name>A0A1H2U0P4_9FLAO</name>
<dbReference type="AlphaFoldDB" id="A0A1H2U0P4"/>
<evidence type="ECO:0000313" key="1">
    <source>
        <dbReference type="EMBL" id="SDW49756.1"/>
    </source>
</evidence>
<gene>
    <name evidence="1" type="ORF">SAMN05444420_102383</name>
</gene>
<dbReference type="EMBL" id="FNND01000002">
    <property type="protein sequence ID" value="SDW49756.1"/>
    <property type="molecule type" value="Genomic_DNA"/>
</dbReference>
<proteinExistence type="predicted"/>
<evidence type="ECO:0000313" key="2">
    <source>
        <dbReference type="Proteomes" id="UP000182771"/>
    </source>
</evidence>
<accession>A0A1H2U0P4</accession>
<reference evidence="1 2" key="1">
    <citation type="submission" date="2016-10" db="EMBL/GenBank/DDBJ databases">
        <authorList>
            <person name="Varghese N."/>
            <person name="Submissions S."/>
        </authorList>
    </citation>
    <scope>NUCLEOTIDE SEQUENCE [LARGE SCALE GENOMIC DNA]</scope>
    <source>
        <strain evidence="1 2">DSM 11449</strain>
    </source>
</reference>
<sequence length="41" mass="4942">MLSSDKFTKIFFVIDEFCKNFNEVLSIFRELPHVLLYSITR</sequence>